<dbReference type="InterPro" id="IPR026390">
    <property type="entry name" value="LegB-like"/>
</dbReference>
<proteinExistence type="predicted"/>
<sequence>MGQFWKNKKVLVTGSDGFIGSHLAEKLAKEGARVRAFVYYNSFGSWGWLDHTNPDLMKNIEIFPGDIRDPNRVLEAAEGQEIVFHLASLIAIPYSYHAPDSYVQTNVGGTLNVLNASMRAKVKRLIHTSTSEVYGTAQYVPIDEKHPLQGQSPYSATKIGADMLAESFHRSFDLPVTIIRPFNTYGPRQSARAVIPTILTQLFQGSKQIKLGALHPTRDFNFVEDTVSGFLALADAPTAIGRVVNVGSGREISIQDLVNTLFRVTGKKAEVVCEKERLRPDKSEVDRLLCDATLAKELTGWQPRYTLKEGLKITAPWIEKHLHTYRTKIYSI</sequence>
<dbReference type="InterPro" id="IPR020904">
    <property type="entry name" value="Sc_DH/Rdtase_CS"/>
</dbReference>
<dbReference type="InterPro" id="IPR036291">
    <property type="entry name" value="NAD(P)-bd_dom_sf"/>
</dbReference>
<accession>A0A0F9QSS8</accession>
<dbReference type="AlphaFoldDB" id="A0A0F9QSS8"/>
<gene>
    <name evidence="2" type="ORF">LCGC14_0682070</name>
</gene>
<organism evidence="2">
    <name type="scientific">marine sediment metagenome</name>
    <dbReference type="NCBI Taxonomy" id="412755"/>
    <lineage>
        <taxon>unclassified sequences</taxon>
        <taxon>metagenomes</taxon>
        <taxon>ecological metagenomes</taxon>
    </lineage>
</organism>
<feature type="domain" description="NAD(P)-binding" evidence="1">
    <location>
        <begin position="11"/>
        <end position="313"/>
    </location>
</feature>
<evidence type="ECO:0000313" key="2">
    <source>
        <dbReference type="EMBL" id="KKN45524.1"/>
    </source>
</evidence>
<dbReference type="InterPro" id="IPR045869">
    <property type="entry name" value="Arna-like_SDR_e"/>
</dbReference>
<dbReference type="PANTHER" id="PTHR43000">
    <property type="entry name" value="DTDP-D-GLUCOSE 4,6-DEHYDRATASE-RELATED"/>
    <property type="match status" value="1"/>
</dbReference>
<dbReference type="SUPFAM" id="SSF51735">
    <property type="entry name" value="NAD(P)-binding Rossmann-fold domains"/>
    <property type="match status" value="1"/>
</dbReference>
<dbReference type="EMBL" id="LAZR01001383">
    <property type="protein sequence ID" value="KKN45524.1"/>
    <property type="molecule type" value="Genomic_DNA"/>
</dbReference>
<evidence type="ECO:0000259" key="1">
    <source>
        <dbReference type="Pfam" id="PF16363"/>
    </source>
</evidence>
<dbReference type="Pfam" id="PF16363">
    <property type="entry name" value="GDP_Man_Dehyd"/>
    <property type="match status" value="1"/>
</dbReference>
<comment type="caution">
    <text evidence="2">The sequence shown here is derived from an EMBL/GenBank/DDBJ whole genome shotgun (WGS) entry which is preliminary data.</text>
</comment>
<dbReference type="CDD" id="cd05257">
    <property type="entry name" value="Arna_like_SDR_e"/>
    <property type="match status" value="1"/>
</dbReference>
<protein>
    <recommendedName>
        <fullName evidence="1">NAD(P)-binding domain-containing protein</fullName>
    </recommendedName>
</protein>
<dbReference type="NCBIfam" id="TIGR04180">
    <property type="entry name" value="EDH_00030"/>
    <property type="match status" value="1"/>
</dbReference>
<dbReference type="GO" id="GO:0016831">
    <property type="term" value="F:carboxy-lyase activity"/>
    <property type="evidence" value="ECO:0007669"/>
    <property type="project" value="InterPro"/>
</dbReference>
<dbReference type="InterPro" id="IPR016040">
    <property type="entry name" value="NAD(P)-bd_dom"/>
</dbReference>
<dbReference type="Gene3D" id="3.40.50.720">
    <property type="entry name" value="NAD(P)-binding Rossmann-like Domain"/>
    <property type="match status" value="1"/>
</dbReference>
<name>A0A0F9QSS8_9ZZZZ</name>
<reference evidence="2" key="1">
    <citation type="journal article" date="2015" name="Nature">
        <title>Complex archaea that bridge the gap between prokaryotes and eukaryotes.</title>
        <authorList>
            <person name="Spang A."/>
            <person name="Saw J.H."/>
            <person name="Jorgensen S.L."/>
            <person name="Zaremba-Niedzwiedzka K."/>
            <person name="Martijn J."/>
            <person name="Lind A.E."/>
            <person name="van Eijk R."/>
            <person name="Schleper C."/>
            <person name="Guy L."/>
            <person name="Ettema T.J."/>
        </authorList>
    </citation>
    <scope>NUCLEOTIDE SEQUENCE</scope>
</reference>
<dbReference type="PROSITE" id="PS00061">
    <property type="entry name" value="ADH_SHORT"/>
    <property type="match status" value="1"/>
</dbReference>